<dbReference type="EMBL" id="MDEO01000036">
    <property type="protein sequence ID" value="OCX13356.1"/>
    <property type="molecule type" value="Genomic_DNA"/>
</dbReference>
<gene>
    <name evidence="2" type="ORF">QV13_28075</name>
</gene>
<feature type="signal peptide" evidence="1">
    <location>
        <begin position="1"/>
        <end position="28"/>
    </location>
</feature>
<evidence type="ECO:0000313" key="3">
    <source>
        <dbReference type="Proteomes" id="UP000094412"/>
    </source>
</evidence>
<protein>
    <submittedName>
        <fullName evidence="2">Uncharacterized protein</fullName>
    </submittedName>
</protein>
<evidence type="ECO:0000313" key="2">
    <source>
        <dbReference type="EMBL" id="OCX13356.1"/>
    </source>
</evidence>
<sequence length="105" mass="11154">MARYFTFRWIRMGLVGVLLALPSAPAQAQVACGPHDLVVTRLGQLFQERQTGYGLAGQAVIVEIYVSTSGTWTMLVTDVAGRSCIVAAGDGWENTVPVASKGRAA</sequence>
<dbReference type="RefSeq" id="WP_024922984.1">
    <property type="nucleotide sequence ID" value="NZ_MDEO01000036.1"/>
</dbReference>
<dbReference type="OrthoDB" id="9810895at2"/>
<dbReference type="Proteomes" id="UP000094412">
    <property type="component" value="Unassembled WGS sequence"/>
</dbReference>
<evidence type="ECO:0000256" key="1">
    <source>
        <dbReference type="SAM" id="SignalP"/>
    </source>
</evidence>
<accession>A0A1C2DFF2</accession>
<proteinExistence type="predicted"/>
<organism evidence="2 3">
    <name type="scientific">Mesorhizobium hungaricum</name>
    <dbReference type="NCBI Taxonomy" id="1566387"/>
    <lineage>
        <taxon>Bacteria</taxon>
        <taxon>Pseudomonadati</taxon>
        <taxon>Pseudomonadota</taxon>
        <taxon>Alphaproteobacteria</taxon>
        <taxon>Hyphomicrobiales</taxon>
        <taxon>Phyllobacteriaceae</taxon>
        <taxon>Mesorhizobium</taxon>
    </lineage>
</organism>
<dbReference type="STRING" id="1566387.QV13_28075"/>
<keyword evidence="1" id="KW-0732">Signal</keyword>
<dbReference type="AlphaFoldDB" id="A0A1C2DFF2"/>
<feature type="chain" id="PRO_5008659270" evidence="1">
    <location>
        <begin position="29"/>
        <end position="105"/>
    </location>
</feature>
<name>A0A1C2DFF2_9HYPH</name>
<keyword evidence="3" id="KW-1185">Reference proteome</keyword>
<reference evidence="2 3" key="1">
    <citation type="submission" date="2016-08" db="EMBL/GenBank/DDBJ databases">
        <title>Whole genome sequence of Mesorhizobium sp. strain UASWS1009 isolated from industrial sewage.</title>
        <authorList>
            <person name="Crovadore J."/>
            <person name="Calmin G."/>
            <person name="Chablais R."/>
            <person name="Cochard B."/>
            <person name="Lefort F."/>
        </authorList>
    </citation>
    <scope>NUCLEOTIDE SEQUENCE [LARGE SCALE GENOMIC DNA]</scope>
    <source>
        <strain evidence="2 3">UASWS1009</strain>
    </source>
</reference>
<comment type="caution">
    <text evidence="2">The sequence shown here is derived from an EMBL/GenBank/DDBJ whole genome shotgun (WGS) entry which is preliminary data.</text>
</comment>